<feature type="region of interest" description="Disordered" evidence="5">
    <location>
        <begin position="63"/>
        <end position="96"/>
    </location>
</feature>
<feature type="chain" id="PRO_5040284217" description="CTCK domain-containing protein" evidence="6">
    <location>
        <begin position="25"/>
        <end position="200"/>
    </location>
</feature>
<comment type="caution">
    <text evidence="8">The sequence shown here is derived from an EMBL/GenBank/DDBJ whole genome shotgun (WGS) entry which is preliminary data.</text>
</comment>
<dbReference type="InterPro" id="IPR006207">
    <property type="entry name" value="Cys_knot_C"/>
</dbReference>
<organism evidence="8 9">
    <name type="scientific">Holothuria leucospilota</name>
    <name type="common">Black long sea cucumber</name>
    <name type="synonym">Mertensiothuria leucospilota</name>
    <dbReference type="NCBI Taxonomy" id="206669"/>
    <lineage>
        <taxon>Eukaryota</taxon>
        <taxon>Metazoa</taxon>
        <taxon>Echinodermata</taxon>
        <taxon>Eleutherozoa</taxon>
        <taxon>Echinozoa</taxon>
        <taxon>Holothuroidea</taxon>
        <taxon>Aspidochirotacea</taxon>
        <taxon>Aspidochirotida</taxon>
        <taxon>Holothuriidae</taxon>
        <taxon>Holothuria</taxon>
    </lineage>
</organism>
<dbReference type="InterPro" id="IPR029034">
    <property type="entry name" value="Cystine-knot_cytokine"/>
</dbReference>
<reference evidence="8" key="1">
    <citation type="submission" date="2021-10" db="EMBL/GenBank/DDBJ databases">
        <title>Tropical sea cucumber genome reveals ecological adaptation and Cuvierian tubules defense mechanism.</title>
        <authorList>
            <person name="Chen T."/>
        </authorList>
    </citation>
    <scope>NUCLEOTIDE SEQUENCE</scope>
    <source>
        <strain evidence="8">Nanhai2018</strain>
        <tissue evidence="8">Muscle</tissue>
    </source>
</reference>
<feature type="domain" description="CTCK" evidence="7">
    <location>
        <begin position="110"/>
        <end position="198"/>
    </location>
</feature>
<dbReference type="GO" id="GO:0005576">
    <property type="term" value="C:extracellular region"/>
    <property type="evidence" value="ECO:0007669"/>
    <property type="project" value="UniProtKB-SubCell"/>
</dbReference>
<accession>A0A9Q1CBB8</accession>
<dbReference type="Gene3D" id="2.10.90.10">
    <property type="entry name" value="Cystine-knot cytokines"/>
    <property type="match status" value="1"/>
</dbReference>
<dbReference type="Proteomes" id="UP001152320">
    <property type="component" value="Chromosome 5"/>
</dbReference>
<evidence type="ECO:0000256" key="3">
    <source>
        <dbReference type="ARBA" id="ARBA00022729"/>
    </source>
</evidence>
<evidence type="ECO:0000256" key="6">
    <source>
        <dbReference type="SAM" id="SignalP"/>
    </source>
</evidence>
<keyword evidence="4" id="KW-1015">Disulfide bond</keyword>
<evidence type="ECO:0000256" key="5">
    <source>
        <dbReference type="SAM" id="MobiDB-lite"/>
    </source>
</evidence>
<feature type="compositionally biased region" description="Polar residues" evidence="5">
    <location>
        <begin position="70"/>
        <end position="89"/>
    </location>
</feature>
<name>A0A9Q1CBB8_HOLLE</name>
<comment type="subcellular location">
    <subcellularLocation>
        <location evidence="1">Secreted</location>
    </subcellularLocation>
</comment>
<keyword evidence="3 6" id="KW-0732">Signal</keyword>
<evidence type="ECO:0000259" key="7">
    <source>
        <dbReference type="SMART" id="SM00041"/>
    </source>
</evidence>
<evidence type="ECO:0000313" key="8">
    <source>
        <dbReference type="EMBL" id="KAJ8041603.1"/>
    </source>
</evidence>
<evidence type="ECO:0000256" key="1">
    <source>
        <dbReference type="ARBA" id="ARBA00004613"/>
    </source>
</evidence>
<dbReference type="AlphaFoldDB" id="A0A9Q1CBB8"/>
<dbReference type="EMBL" id="JAIZAY010000005">
    <property type="protein sequence ID" value="KAJ8041603.1"/>
    <property type="molecule type" value="Genomic_DNA"/>
</dbReference>
<keyword evidence="9" id="KW-1185">Reference proteome</keyword>
<feature type="region of interest" description="Disordered" evidence="5">
    <location>
        <begin position="24"/>
        <end position="43"/>
    </location>
</feature>
<gene>
    <name evidence="8" type="ORF">HOLleu_12470</name>
</gene>
<evidence type="ECO:0000256" key="2">
    <source>
        <dbReference type="ARBA" id="ARBA00022525"/>
    </source>
</evidence>
<evidence type="ECO:0000313" key="9">
    <source>
        <dbReference type="Proteomes" id="UP001152320"/>
    </source>
</evidence>
<dbReference type="InterPro" id="IPR004133">
    <property type="entry name" value="DAN_dom"/>
</dbReference>
<proteinExistence type="predicted"/>
<sequence>MASQFRFIGLVLTFILISSPLATPSSVTDPGYPANETGATSQDDSTRLALLILQMISGEVPEEERRPLYQSGSTGDSESVPQRLSTNATSERRSNGCPIRSFANRGSCKVQTMSVKVAKPNCFQTAVNYTLCAGRCPSANIVPFPDELESVECNLGKQVVFSDTCKPKSFRRKRITLQCENGEEDVEIRMVKKCQCSSLN</sequence>
<evidence type="ECO:0000256" key="4">
    <source>
        <dbReference type="ARBA" id="ARBA00023157"/>
    </source>
</evidence>
<protein>
    <recommendedName>
        <fullName evidence="7">CTCK domain-containing protein</fullName>
    </recommendedName>
</protein>
<keyword evidence="2" id="KW-0964">Secreted</keyword>
<dbReference type="SMART" id="SM00041">
    <property type="entry name" value="CT"/>
    <property type="match status" value="1"/>
</dbReference>
<dbReference type="Pfam" id="PF03045">
    <property type="entry name" value="DAN"/>
    <property type="match status" value="1"/>
</dbReference>
<feature type="signal peptide" evidence="6">
    <location>
        <begin position="1"/>
        <end position="24"/>
    </location>
</feature>